<accession>A0ABD7IVL4</accession>
<evidence type="ECO:0000313" key="1">
    <source>
        <dbReference type="EMBL" id="ROX30381.1"/>
    </source>
</evidence>
<keyword evidence="1" id="KW-0378">Hydrolase</keyword>
<dbReference type="Pfam" id="PF00232">
    <property type="entry name" value="Glyco_hydro_1"/>
    <property type="match status" value="1"/>
</dbReference>
<sequence length="63" mass="7522">MDLIPKGKNRTMMIKGRNVQFTLNSTYDYPTHQAVDVYLHYQEDISLFVEMEFNAYRLSISWT</sequence>
<name>A0ABD7IVL4_ENTFL</name>
<dbReference type="InterPro" id="IPR001360">
    <property type="entry name" value="Glyco_hydro_1"/>
</dbReference>
<dbReference type="Proteomes" id="UP000281488">
    <property type="component" value="Unassembled WGS sequence"/>
</dbReference>
<organism evidence="1 2">
    <name type="scientific">Enterococcus faecalis</name>
    <name type="common">Streptococcus faecalis</name>
    <dbReference type="NCBI Taxonomy" id="1351"/>
    <lineage>
        <taxon>Bacteria</taxon>
        <taxon>Bacillati</taxon>
        <taxon>Bacillota</taxon>
        <taxon>Bacilli</taxon>
        <taxon>Lactobacillales</taxon>
        <taxon>Enterococcaceae</taxon>
        <taxon>Enterococcus</taxon>
    </lineage>
</organism>
<dbReference type="AlphaFoldDB" id="A0ABD7IVL4"/>
<dbReference type="Gene3D" id="3.20.20.80">
    <property type="entry name" value="Glycosidases"/>
    <property type="match status" value="1"/>
</dbReference>
<comment type="caution">
    <text evidence="1">The sequence shown here is derived from an EMBL/GenBank/DDBJ whole genome shotgun (WGS) entry which is preliminary data.</text>
</comment>
<evidence type="ECO:0000313" key="2">
    <source>
        <dbReference type="Proteomes" id="UP000281488"/>
    </source>
</evidence>
<protein>
    <submittedName>
        <fullName evidence="1">Glycosyl hydrolase family protein</fullName>
    </submittedName>
</protein>
<gene>
    <name evidence="1" type="ORF">EGW16_13725</name>
</gene>
<dbReference type="GO" id="GO:0016787">
    <property type="term" value="F:hydrolase activity"/>
    <property type="evidence" value="ECO:0007669"/>
    <property type="project" value="UniProtKB-KW"/>
</dbReference>
<dbReference type="InterPro" id="IPR017853">
    <property type="entry name" value="GH"/>
</dbReference>
<reference evidence="1 2" key="1">
    <citation type="submission" date="2018-10" db="EMBL/GenBank/DDBJ databases">
        <title>Genotypes and phenotypes of Enterococci isolated from broiler chickens.</title>
        <authorList>
            <person name="Muhammad A.R."/>
            <person name="Diarra M.S."/>
        </authorList>
    </citation>
    <scope>NUCLEOTIDE SEQUENCE [LARGE SCALE GENOMIC DNA]</scope>
    <source>
        <strain evidence="1 2">LIT2 A36'</strain>
    </source>
</reference>
<dbReference type="EMBL" id="RKMZ01000009">
    <property type="protein sequence ID" value="ROX30381.1"/>
    <property type="molecule type" value="Genomic_DNA"/>
</dbReference>
<proteinExistence type="predicted"/>
<dbReference type="SUPFAM" id="SSF51445">
    <property type="entry name" value="(Trans)glycosidases"/>
    <property type="match status" value="1"/>
</dbReference>